<proteinExistence type="predicted"/>
<dbReference type="OrthoDB" id="3234479at2"/>
<keyword evidence="2" id="KW-1185">Reference proteome</keyword>
<evidence type="ECO:0008006" key="3">
    <source>
        <dbReference type="Google" id="ProtNLM"/>
    </source>
</evidence>
<evidence type="ECO:0000313" key="1">
    <source>
        <dbReference type="EMBL" id="TLP99540.1"/>
    </source>
</evidence>
<dbReference type="Gene3D" id="3.40.960.10">
    <property type="entry name" value="VSR Endonuclease"/>
    <property type="match status" value="1"/>
</dbReference>
<dbReference type="EMBL" id="VAVZ01000005">
    <property type="protein sequence ID" value="TLP99540.1"/>
    <property type="molecule type" value="Genomic_DNA"/>
</dbReference>
<organism evidence="1 2">
    <name type="scientific">Nesterenkonia salmonea</name>
    <dbReference type="NCBI Taxonomy" id="1804987"/>
    <lineage>
        <taxon>Bacteria</taxon>
        <taxon>Bacillati</taxon>
        <taxon>Actinomycetota</taxon>
        <taxon>Actinomycetes</taxon>
        <taxon>Micrococcales</taxon>
        <taxon>Micrococcaceae</taxon>
        <taxon>Nesterenkonia</taxon>
    </lineage>
</organism>
<reference evidence="1 2" key="1">
    <citation type="submission" date="2019-05" db="EMBL/GenBank/DDBJ databases">
        <title>Nesterenkonia sp. GY074 isolated from the Southern Atlantic Ocean.</title>
        <authorList>
            <person name="Zhang G."/>
        </authorList>
    </citation>
    <scope>NUCLEOTIDE SEQUENCE [LARGE SCALE GENOMIC DNA]</scope>
    <source>
        <strain evidence="1 2">GY074</strain>
    </source>
</reference>
<dbReference type="Proteomes" id="UP000310458">
    <property type="component" value="Unassembled WGS sequence"/>
</dbReference>
<accession>A0A5R9BI06</accession>
<dbReference type="InterPro" id="IPR011335">
    <property type="entry name" value="Restrct_endonuc-II-like"/>
</dbReference>
<protein>
    <recommendedName>
        <fullName evidence="3">DUF559 domain-containing protein</fullName>
    </recommendedName>
</protein>
<dbReference type="SUPFAM" id="SSF52980">
    <property type="entry name" value="Restriction endonuclease-like"/>
    <property type="match status" value="1"/>
</dbReference>
<gene>
    <name evidence="1" type="ORF">FEF26_02720</name>
</gene>
<evidence type="ECO:0000313" key="2">
    <source>
        <dbReference type="Proteomes" id="UP000310458"/>
    </source>
</evidence>
<name>A0A5R9BI06_9MICC</name>
<comment type="caution">
    <text evidence="1">The sequence shown here is derived from an EMBL/GenBank/DDBJ whole genome shotgun (WGS) entry which is preliminary data.</text>
</comment>
<dbReference type="RefSeq" id="WP_138252005.1">
    <property type="nucleotide sequence ID" value="NZ_VAVZ01000005.1"/>
</dbReference>
<sequence length="311" mass="35298">MRYPEPLPNELRGKPLNARLLREHHVAVSRLQRDDIVTLGSGIYLEREAAQVLDSEGLYRARAFGLVGEFPGSWLSHTTAVRLRGLPLSAKRDDVVHLSVPSTQRNPVRRQGVAGHRATAYRDEVQYFRGVPVSAAHRMWGESAAEISVEALTVLGDSLVRRPRPRFEKRTEPWTTIEALRMVVGRHRRAPGRARARAAADLIRVGADSAQETLLRLAILRAGLPEPELQVPADPRRPRSPCADLGYPYWRIAIQYDGACHFDPERAKRDRRVDRHFHARGWTVLRYFDADARDGFRCAVREIGQTLNLHR</sequence>
<dbReference type="AlphaFoldDB" id="A0A5R9BI06"/>